<dbReference type="EMBL" id="UINC01000680">
    <property type="protein sequence ID" value="SUZ59466.1"/>
    <property type="molecule type" value="Genomic_DNA"/>
</dbReference>
<dbReference type="AlphaFoldDB" id="A0A381NXW1"/>
<dbReference type="PANTHER" id="PTHR31876:SF26">
    <property type="entry name" value="PROTEIN LIKE COV 2"/>
    <property type="match status" value="1"/>
</dbReference>
<keyword evidence="1" id="KW-0812">Transmembrane</keyword>
<accession>A0A381NXW1</accession>
<keyword evidence="1" id="KW-0472">Membrane</keyword>
<keyword evidence="1" id="KW-1133">Transmembrane helix</keyword>
<feature type="transmembrane region" description="Helical" evidence="1">
    <location>
        <begin position="61"/>
        <end position="80"/>
    </location>
</feature>
<reference evidence="2" key="1">
    <citation type="submission" date="2018-05" db="EMBL/GenBank/DDBJ databases">
        <authorList>
            <person name="Lanie J.A."/>
            <person name="Ng W.-L."/>
            <person name="Kazmierczak K.M."/>
            <person name="Andrzejewski T.M."/>
            <person name="Davidsen T.M."/>
            <person name="Wayne K.J."/>
            <person name="Tettelin H."/>
            <person name="Glass J.I."/>
            <person name="Rusch D."/>
            <person name="Podicherti R."/>
            <person name="Tsui H.-C.T."/>
            <person name="Winkler M.E."/>
        </authorList>
    </citation>
    <scope>NUCLEOTIDE SEQUENCE</scope>
</reference>
<organism evidence="2">
    <name type="scientific">marine metagenome</name>
    <dbReference type="NCBI Taxonomy" id="408172"/>
    <lineage>
        <taxon>unclassified sequences</taxon>
        <taxon>metagenomes</taxon>
        <taxon>ecological metagenomes</taxon>
    </lineage>
</organism>
<dbReference type="PANTHER" id="PTHR31876">
    <property type="entry name" value="COV-LIKE PROTEIN 1"/>
    <property type="match status" value="1"/>
</dbReference>
<sequence>MFKKLQRRIRNIFITGLLITLPIALTYFILQFLFKNLDTLSPVFTKILIDMGAPIPEGYRIPALGLVITLLIVLAVGWFTTNFFGKRLINLGESLVEKIPFVRKIYKGSKQVVQSIAHADTSAFRKVVLLEFPRRGMLAIGFVTGSARGEVQEYTRENVLNVFVPTMPNPTSGFLVFAPPEDLTEIDMSIEDGIKYVVSGGIVDTEGLKLTDVKDIKIEPPK</sequence>
<name>A0A381NXW1_9ZZZZ</name>
<gene>
    <name evidence="2" type="ORF">METZ01_LOCUS12320</name>
</gene>
<evidence type="ECO:0008006" key="3">
    <source>
        <dbReference type="Google" id="ProtNLM"/>
    </source>
</evidence>
<protein>
    <recommendedName>
        <fullName evidence="3">DUF502 domain-containing protein</fullName>
    </recommendedName>
</protein>
<dbReference type="InterPro" id="IPR007462">
    <property type="entry name" value="COV1-like"/>
</dbReference>
<proteinExistence type="predicted"/>
<evidence type="ECO:0000313" key="2">
    <source>
        <dbReference type="EMBL" id="SUZ59466.1"/>
    </source>
</evidence>
<feature type="transmembrane region" description="Helical" evidence="1">
    <location>
        <begin position="12"/>
        <end position="34"/>
    </location>
</feature>
<dbReference type="Pfam" id="PF04367">
    <property type="entry name" value="DUF502"/>
    <property type="match status" value="1"/>
</dbReference>
<evidence type="ECO:0000256" key="1">
    <source>
        <dbReference type="SAM" id="Phobius"/>
    </source>
</evidence>